<sequence length="79" mass="8544">MSTPREELHALIDSMSDKAAADLLPELRLLKLQAEARTERPGAGGSWPPAWFGSVDGTPPDFSEHIDEILGSELGRSSK</sequence>
<evidence type="ECO:0000313" key="2">
    <source>
        <dbReference type="EMBL" id="TQJ17563.1"/>
    </source>
</evidence>
<accession>A0A542EQE4</accession>
<dbReference type="Proteomes" id="UP000316298">
    <property type="component" value="Unassembled WGS sequence"/>
</dbReference>
<protein>
    <submittedName>
        <fullName evidence="2">Uncharacterized protein</fullName>
    </submittedName>
</protein>
<proteinExistence type="predicted"/>
<dbReference type="OrthoDB" id="4627936at2"/>
<gene>
    <name evidence="2" type="ORF">FB475_1684</name>
</gene>
<reference evidence="2 3" key="1">
    <citation type="submission" date="2019-06" db="EMBL/GenBank/DDBJ databases">
        <title>Sequencing the genomes of 1000 actinobacteria strains.</title>
        <authorList>
            <person name="Klenk H.-P."/>
        </authorList>
    </citation>
    <scope>NUCLEOTIDE SEQUENCE [LARGE SCALE GENOMIC DNA]</scope>
    <source>
        <strain evidence="2 3">DSM 17305</strain>
    </source>
</reference>
<dbReference type="EMBL" id="VFMM01000001">
    <property type="protein sequence ID" value="TQJ17563.1"/>
    <property type="molecule type" value="Genomic_DNA"/>
</dbReference>
<evidence type="ECO:0000256" key="1">
    <source>
        <dbReference type="SAM" id="MobiDB-lite"/>
    </source>
</evidence>
<feature type="region of interest" description="Disordered" evidence="1">
    <location>
        <begin position="39"/>
        <end position="79"/>
    </location>
</feature>
<comment type="caution">
    <text evidence="2">The sequence shown here is derived from an EMBL/GenBank/DDBJ whole genome shotgun (WGS) entry which is preliminary data.</text>
</comment>
<organism evidence="2 3">
    <name type="scientific">Kribbella jejuensis</name>
    <dbReference type="NCBI Taxonomy" id="236068"/>
    <lineage>
        <taxon>Bacteria</taxon>
        <taxon>Bacillati</taxon>
        <taxon>Actinomycetota</taxon>
        <taxon>Actinomycetes</taxon>
        <taxon>Propionibacteriales</taxon>
        <taxon>Kribbellaceae</taxon>
        <taxon>Kribbella</taxon>
    </lineage>
</organism>
<dbReference type="RefSeq" id="WP_141854095.1">
    <property type="nucleotide sequence ID" value="NZ_BAAAKA010000019.1"/>
</dbReference>
<evidence type="ECO:0000313" key="3">
    <source>
        <dbReference type="Proteomes" id="UP000316298"/>
    </source>
</evidence>
<keyword evidence="3" id="KW-1185">Reference proteome</keyword>
<dbReference type="AlphaFoldDB" id="A0A542EQE4"/>
<name>A0A542EQE4_9ACTN</name>